<sequence>MVMLGLWCLLGGCRAVPPAPVELVELSALDPTLHFDIRYATAHNFTGRPLYAQARAFLQRPAAEALVRAHRALCQQGYGLVVYDAYRPWSVTRALWDAASSAARREGFVADPAVGSKHNRGCAVDVGLYALATGQEVPMPSGYDEFSERAKPTYPGGTAAARAARDTLRRALEAEGFTVSDQEWWHFDYRDWPRYPVLDVPFEALPRRAPKADVGAASCGYRAGGK</sequence>
<evidence type="ECO:0000256" key="1">
    <source>
        <dbReference type="ARBA" id="ARBA00001362"/>
    </source>
</evidence>
<name>A0ABP1C8N1_9GAMM</name>
<evidence type="ECO:0000256" key="5">
    <source>
        <dbReference type="ARBA" id="ARBA00022833"/>
    </source>
</evidence>
<keyword evidence="2 9" id="KW-0645">Protease</keyword>
<gene>
    <name evidence="9 10" type="primary">ddpX</name>
    <name evidence="10" type="ORF">MECH1_V1_1752</name>
</gene>
<dbReference type="SUPFAM" id="SSF55166">
    <property type="entry name" value="Hedgehog/DD-peptidase"/>
    <property type="match status" value="1"/>
</dbReference>
<feature type="active site" description="Proton donor/acceptor" evidence="9">
    <location>
        <position position="183"/>
    </location>
</feature>
<dbReference type="PANTHER" id="PTHR43126">
    <property type="entry name" value="D-ALANYL-D-ALANINE DIPEPTIDASE"/>
    <property type="match status" value="1"/>
</dbReference>
<dbReference type="HAMAP" id="MF_01924">
    <property type="entry name" value="A_A_dipeptidase"/>
    <property type="match status" value="1"/>
</dbReference>
<dbReference type="EMBL" id="OZ026884">
    <property type="protein sequence ID" value="CAL1240528.1"/>
    <property type="molecule type" value="Genomic_DNA"/>
</dbReference>
<evidence type="ECO:0000256" key="6">
    <source>
        <dbReference type="ARBA" id="ARBA00022997"/>
    </source>
</evidence>
<comment type="catalytic activity">
    <reaction evidence="1 9">
        <text>D-alanyl-D-alanine + H2O = 2 D-alanine</text>
        <dbReference type="Rhea" id="RHEA:20661"/>
        <dbReference type="ChEBI" id="CHEBI:15377"/>
        <dbReference type="ChEBI" id="CHEBI:57416"/>
        <dbReference type="ChEBI" id="CHEBI:57822"/>
        <dbReference type="EC" id="3.4.13.22"/>
    </reaction>
</comment>
<feature type="binding site" evidence="9">
    <location>
        <position position="118"/>
    </location>
    <ligand>
        <name>Zn(2+)</name>
        <dbReference type="ChEBI" id="CHEBI:29105"/>
        <note>catalytic</note>
    </ligand>
</feature>
<evidence type="ECO:0000256" key="3">
    <source>
        <dbReference type="ARBA" id="ARBA00022723"/>
    </source>
</evidence>
<evidence type="ECO:0000256" key="7">
    <source>
        <dbReference type="ARBA" id="ARBA00023049"/>
    </source>
</evidence>
<protein>
    <recommendedName>
        <fullName evidence="9">D-alanyl-D-alanine dipeptidase</fullName>
        <shortName evidence="9">D-Ala-D-Ala dipeptidase</shortName>
        <ecNumber evidence="9">3.4.13.22</ecNumber>
    </recommendedName>
</protein>
<keyword evidence="4 9" id="KW-0378">Hydrolase</keyword>
<feature type="site" description="Transition state stabilizer" evidence="9">
    <location>
        <position position="87"/>
    </location>
</feature>
<dbReference type="EC" id="3.4.13.22" evidence="9"/>
<keyword evidence="5 9" id="KW-0862">Zinc</keyword>
<accession>A0ABP1C8N1</accession>
<evidence type="ECO:0000313" key="10">
    <source>
        <dbReference type="EMBL" id="CAL1240528.1"/>
    </source>
</evidence>
<feature type="binding site" evidence="9">
    <location>
        <position position="125"/>
    </location>
    <ligand>
        <name>Zn(2+)</name>
        <dbReference type="ChEBI" id="CHEBI:29105"/>
        <note>catalytic</note>
    </ligand>
</feature>
<keyword evidence="7 9" id="KW-0482">Metalloprotease</keyword>
<comment type="similarity">
    <text evidence="9">Belongs to the peptidase M15D family.</text>
</comment>
<evidence type="ECO:0000256" key="9">
    <source>
        <dbReference type="HAMAP-Rule" id="MF_01924"/>
    </source>
</evidence>
<evidence type="ECO:0000256" key="2">
    <source>
        <dbReference type="ARBA" id="ARBA00022670"/>
    </source>
</evidence>
<dbReference type="PANTHER" id="PTHR43126:SF1">
    <property type="entry name" value="D-ALANYL-D-ALANINE DIPEPTIDASE"/>
    <property type="match status" value="1"/>
</dbReference>
<dbReference type="InterPro" id="IPR009045">
    <property type="entry name" value="Zn_M74/Hedgehog-like"/>
</dbReference>
<evidence type="ECO:0000256" key="8">
    <source>
        <dbReference type="ARBA" id="ARBA00023316"/>
    </source>
</evidence>
<keyword evidence="8" id="KW-0961">Cell wall biogenesis/degradation</keyword>
<proteinExistence type="inferred from homology"/>
<keyword evidence="6 9" id="KW-0224">Dipeptidase</keyword>
<dbReference type="Proteomes" id="UP001497493">
    <property type="component" value="Chromosome"/>
</dbReference>
<dbReference type="InterPro" id="IPR000755">
    <property type="entry name" value="A_A_dipeptidase"/>
</dbReference>
<feature type="binding site" evidence="9">
    <location>
        <position position="186"/>
    </location>
    <ligand>
        <name>Zn(2+)</name>
        <dbReference type="ChEBI" id="CHEBI:29105"/>
        <note>catalytic</note>
    </ligand>
</feature>
<keyword evidence="11" id="KW-1185">Reference proteome</keyword>
<evidence type="ECO:0000256" key="4">
    <source>
        <dbReference type="ARBA" id="ARBA00022801"/>
    </source>
</evidence>
<keyword evidence="3 9" id="KW-0479">Metal-binding</keyword>
<comment type="function">
    <text evidence="9">Catalyzes hydrolysis of the D-alanyl-D-alanine dipeptide.</text>
</comment>
<dbReference type="Pfam" id="PF01427">
    <property type="entry name" value="Peptidase_M15"/>
    <property type="match status" value="1"/>
</dbReference>
<comment type="cofactor">
    <cofactor evidence="9">
        <name>Zn(2+)</name>
        <dbReference type="ChEBI" id="CHEBI:29105"/>
    </cofactor>
    <text evidence="9">Binds 1 zinc ion per subunit.</text>
</comment>
<dbReference type="GO" id="GO:0160237">
    <property type="term" value="F:D-Ala-D-Ala dipeptidase activity"/>
    <property type="evidence" value="ECO:0007669"/>
    <property type="project" value="UniProtKB-EC"/>
</dbReference>
<dbReference type="CDD" id="cd14840">
    <property type="entry name" value="D-Ala-D-Ala_dipeptidase_Aad"/>
    <property type="match status" value="1"/>
</dbReference>
<dbReference type="Gene3D" id="3.30.1380.10">
    <property type="match status" value="1"/>
</dbReference>
<evidence type="ECO:0000313" key="11">
    <source>
        <dbReference type="Proteomes" id="UP001497493"/>
    </source>
</evidence>
<reference evidence="10 11" key="1">
    <citation type="submission" date="2024-04" db="EMBL/GenBank/DDBJ databases">
        <authorList>
            <person name="Cremers G."/>
        </authorList>
    </citation>
    <scope>NUCLEOTIDE SEQUENCE [LARGE SCALE GENOMIC DNA]</scope>
    <source>
        <strain evidence="10">MeCH1-AG</strain>
    </source>
</reference>
<organism evidence="10 11">
    <name type="scientific">Candidatus Methylocalor cossyra</name>
    <dbReference type="NCBI Taxonomy" id="3108543"/>
    <lineage>
        <taxon>Bacteria</taxon>
        <taxon>Pseudomonadati</taxon>
        <taxon>Pseudomonadota</taxon>
        <taxon>Gammaproteobacteria</taxon>
        <taxon>Methylococcales</taxon>
        <taxon>Methylococcaceae</taxon>
        <taxon>Candidatus Methylocalor</taxon>
    </lineage>
</organism>